<proteinExistence type="predicted"/>
<protein>
    <submittedName>
        <fullName evidence="1">Uncharacterized protein</fullName>
    </submittedName>
</protein>
<comment type="caution">
    <text evidence="1">The sequence shown here is derived from an EMBL/GenBank/DDBJ whole genome shotgun (WGS) entry which is preliminary data.</text>
</comment>
<evidence type="ECO:0000313" key="2">
    <source>
        <dbReference type="Proteomes" id="UP001150728"/>
    </source>
</evidence>
<dbReference type="RefSeq" id="WP_274120513.1">
    <property type="nucleotide sequence ID" value="NZ_JANIAM010000015.1"/>
</dbReference>
<dbReference type="Proteomes" id="UP001150728">
    <property type="component" value="Unassembled WGS sequence"/>
</dbReference>
<dbReference type="AlphaFoldDB" id="A0A9X4I1H2"/>
<gene>
    <name evidence="1" type="ORF">NP554_18730</name>
</gene>
<accession>A0A9X4I1H2</accession>
<dbReference type="EMBL" id="JANIAM010000015">
    <property type="protein sequence ID" value="MDD2113814.1"/>
    <property type="molecule type" value="Genomic_DNA"/>
</dbReference>
<reference evidence="1" key="1">
    <citation type="submission" date="2022-07" db="EMBL/GenBank/DDBJ databases">
        <title>Multi-strain Analysis of Pseudomonas putida Reveals Metabolic and Genetic Diversity.</title>
        <authorList>
            <person name="Monk J.M."/>
        </authorList>
    </citation>
    <scope>NUCLEOTIDE SEQUENCE</scope>
    <source>
        <strain evidence="1">17633</strain>
    </source>
</reference>
<organism evidence="1 2">
    <name type="scientific">Pseudomonas asiatica</name>
    <dbReference type="NCBI Taxonomy" id="2219225"/>
    <lineage>
        <taxon>Bacteria</taxon>
        <taxon>Pseudomonadati</taxon>
        <taxon>Pseudomonadota</taxon>
        <taxon>Gammaproteobacteria</taxon>
        <taxon>Pseudomonadales</taxon>
        <taxon>Pseudomonadaceae</taxon>
        <taxon>Pseudomonas</taxon>
    </lineage>
</organism>
<name>A0A9X4I1H2_9PSED</name>
<sequence length="223" mass="24624">MNYQNVVSAVVRALAAETINSAGGCEFEPKVQAAKQKGEIVGKEAAFLVDCWVFGRLHKSLSAEHWRALVAKYSTHEDRKHNAILELMKTIKSPAPQRFRECAILTWAIPQVGGKHESAAIEMVSREAEAIAKNKALVDSFNEKGLSGMSDAVDRKQALKRSAAVLPAAWYNIDNWDNDGKPESTRYRWRSSIRKTLDNQVNEALTAAQELLDAEGLIESCAA</sequence>
<evidence type="ECO:0000313" key="1">
    <source>
        <dbReference type="EMBL" id="MDD2113814.1"/>
    </source>
</evidence>